<organism evidence="2 3">
    <name type="scientific">Suhomyces tanzawaensis NRRL Y-17324</name>
    <dbReference type="NCBI Taxonomy" id="984487"/>
    <lineage>
        <taxon>Eukaryota</taxon>
        <taxon>Fungi</taxon>
        <taxon>Dikarya</taxon>
        <taxon>Ascomycota</taxon>
        <taxon>Saccharomycotina</taxon>
        <taxon>Pichiomycetes</taxon>
        <taxon>Debaryomycetaceae</taxon>
        <taxon>Suhomyces</taxon>
    </lineage>
</organism>
<feature type="region of interest" description="Disordered" evidence="1">
    <location>
        <begin position="98"/>
        <end position="117"/>
    </location>
</feature>
<feature type="compositionally biased region" description="Polar residues" evidence="1">
    <location>
        <begin position="106"/>
        <end position="117"/>
    </location>
</feature>
<evidence type="ECO:0000313" key="3">
    <source>
        <dbReference type="Proteomes" id="UP000094285"/>
    </source>
</evidence>
<reference evidence="3" key="1">
    <citation type="submission" date="2016-05" db="EMBL/GenBank/DDBJ databases">
        <title>Comparative genomics of biotechnologically important yeasts.</title>
        <authorList>
            <consortium name="DOE Joint Genome Institute"/>
            <person name="Riley R."/>
            <person name="Haridas S."/>
            <person name="Wolfe K.H."/>
            <person name="Lopes M.R."/>
            <person name="Hittinger C.T."/>
            <person name="Goker M."/>
            <person name="Salamov A."/>
            <person name="Wisecaver J."/>
            <person name="Long T.M."/>
            <person name="Aerts A.L."/>
            <person name="Barry K."/>
            <person name="Choi C."/>
            <person name="Clum A."/>
            <person name="Coughlan A.Y."/>
            <person name="Deshpande S."/>
            <person name="Douglass A.P."/>
            <person name="Hanson S.J."/>
            <person name="Klenk H.-P."/>
            <person name="Labutti K."/>
            <person name="Lapidus A."/>
            <person name="Lindquist E."/>
            <person name="Lipzen A."/>
            <person name="Meier-Kolthoff J.P."/>
            <person name="Ohm R.A."/>
            <person name="Otillar R.P."/>
            <person name="Pangilinan J."/>
            <person name="Peng Y."/>
            <person name="Rokas A."/>
            <person name="Rosa C.A."/>
            <person name="Scheuner C."/>
            <person name="Sibirny A.A."/>
            <person name="Slot J.C."/>
            <person name="Stielow J.B."/>
            <person name="Sun H."/>
            <person name="Kurtzman C.P."/>
            <person name="Blackwell M."/>
            <person name="Grigoriev I.V."/>
            <person name="Jeffries T.W."/>
        </authorList>
    </citation>
    <scope>NUCLEOTIDE SEQUENCE [LARGE SCALE GENOMIC DNA]</scope>
    <source>
        <strain evidence="3">NRRL Y-17324</strain>
    </source>
</reference>
<dbReference type="Proteomes" id="UP000094285">
    <property type="component" value="Unassembled WGS sequence"/>
</dbReference>
<accession>A0A1E4SBG0</accession>
<gene>
    <name evidence="2" type="ORF">CANTADRAFT_335117</name>
</gene>
<sequence>MWQGSRFLSDNLVNGLYLETSLIRKRTRGAEPALEQLISPAVHGGERAGLVLADKACGYIHDDPRILLNPALVPPQPILHIIVMRPSVLTFHCDPSWPDCKHSNPRHSSGTTCPPLP</sequence>
<name>A0A1E4SBG0_9ASCO</name>
<protein>
    <submittedName>
        <fullName evidence="2">Uncharacterized protein</fullName>
    </submittedName>
</protein>
<dbReference type="AlphaFoldDB" id="A0A1E4SBG0"/>
<dbReference type="EMBL" id="KV453917">
    <property type="protein sequence ID" value="ODV76854.1"/>
    <property type="molecule type" value="Genomic_DNA"/>
</dbReference>
<evidence type="ECO:0000256" key="1">
    <source>
        <dbReference type="SAM" id="MobiDB-lite"/>
    </source>
</evidence>
<proteinExistence type="predicted"/>
<dbReference type="GeneID" id="30982655"/>
<dbReference type="RefSeq" id="XP_020061976.1">
    <property type="nucleotide sequence ID" value="XM_020208518.1"/>
</dbReference>
<keyword evidence="3" id="KW-1185">Reference proteome</keyword>
<evidence type="ECO:0000313" key="2">
    <source>
        <dbReference type="EMBL" id="ODV76854.1"/>
    </source>
</evidence>